<evidence type="ECO:0000256" key="2">
    <source>
        <dbReference type="ARBA" id="ARBA00022448"/>
    </source>
</evidence>
<dbReference type="CDD" id="cd06261">
    <property type="entry name" value="TM_PBP2"/>
    <property type="match status" value="1"/>
</dbReference>
<keyword evidence="2 7" id="KW-0813">Transport</keyword>
<reference evidence="9 10" key="1">
    <citation type="journal article" date="2019" name="Int. J. Syst. Evol. Microbiol.">
        <title>The Global Catalogue of Microorganisms (GCM) 10K type strain sequencing project: providing services to taxonomists for standard genome sequencing and annotation.</title>
        <authorList>
            <consortium name="The Broad Institute Genomics Platform"/>
            <consortium name="The Broad Institute Genome Sequencing Center for Infectious Disease"/>
            <person name="Wu L."/>
            <person name="Ma J."/>
        </authorList>
    </citation>
    <scope>NUCLEOTIDE SEQUENCE [LARGE SCALE GENOMIC DNA]</scope>
    <source>
        <strain evidence="9 10">JCM 13316</strain>
    </source>
</reference>
<evidence type="ECO:0000256" key="4">
    <source>
        <dbReference type="ARBA" id="ARBA00022692"/>
    </source>
</evidence>
<evidence type="ECO:0000313" key="10">
    <source>
        <dbReference type="Proteomes" id="UP001500784"/>
    </source>
</evidence>
<dbReference type="EMBL" id="BAAALV010000002">
    <property type="protein sequence ID" value="GAA1906448.1"/>
    <property type="molecule type" value="Genomic_DNA"/>
</dbReference>
<comment type="subcellular location">
    <subcellularLocation>
        <location evidence="1 7">Cell membrane</location>
        <topology evidence="1 7">Multi-pass membrane protein</topology>
    </subcellularLocation>
</comment>
<evidence type="ECO:0000259" key="8">
    <source>
        <dbReference type="PROSITE" id="PS50928"/>
    </source>
</evidence>
<dbReference type="Pfam" id="PF00528">
    <property type="entry name" value="BPD_transp_1"/>
    <property type="match status" value="1"/>
</dbReference>
<dbReference type="InterPro" id="IPR035906">
    <property type="entry name" value="MetI-like_sf"/>
</dbReference>
<dbReference type="Gene3D" id="1.10.3720.10">
    <property type="entry name" value="MetI-like"/>
    <property type="match status" value="1"/>
</dbReference>
<feature type="transmembrane region" description="Helical" evidence="7">
    <location>
        <begin position="149"/>
        <end position="168"/>
    </location>
</feature>
<evidence type="ECO:0000256" key="1">
    <source>
        <dbReference type="ARBA" id="ARBA00004651"/>
    </source>
</evidence>
<keyword evidence="5 7" id="KW-1133">Transmembrane helix</keyword>
<protein>
    <submittedName>
        <fullName evidence="9">ABC transporter permease</fullName>
    </submittedName>
</protein>
<comment type="similarity">
    <text evidence="7">Belongs to the binding-protein-dependent transport system permease family.</text>
</comment>
<feature type="transmembrane region" description="Helical" evidence="7">
    <location>
        <begin position="33"/>
        <end position="55"/>
    </location>
</feature>
<comment type="caution">
    <text evidence="9">The sequence shown here is derived from an EMBL/GenBank/DDBJ whole genome shotgun (WGS) entry which is preliminary data.</text>
</comment>
<keyword evidence="6 7" id="KW-0472">Membrane</keyword>
<evidence type="ECO:0000256" key="5">
    <source>
        <dbReference type="ARBA" id="ARBA00022989"/>
    </source>
</evidence>
<evidence type="ECO:0000313" key="9">
    <source>
        <dbReference type="EMBL" id="GAA1906448.1"/>
    </source>
</evidence>
<keyword evidence="10" id="KW-1185">Reference proteome</keyword>
<feature type="transmembrane region" description="Helical" evidence="7">
    <location>
        <begin position="193"/>
        <end position="219"/>
    </location>
</feature>
<keyword evidence="3" id="KW-1003">Cell membrane</keyword>
<feature type="transmembrane region" description="Helical" evidence="7">
    <location>
        <begin position="122"/>
        <end position="143"/>
    </location>
</feature>
<feature type="domain" description="ABC transmembrane type-1" evidence="8">
    <location>
        <begin position="79"/>
        <end position="267"/>
    </location>
</feature>
<dbReference type="RefSeq" id="WP_152225093.1">
    <property type="nucleotide sequence ID" value="NZ_BAAALV010000002.1"/>
</dbReference>
<dbReference type="PROSITE" id="PS50928">
    <property type="entry name" value="ABC_TM1"/>
    <property type="match status" value="1"/>
</dbReference>
<evidence type="ECO:0000256" key="7">
    <source>
        <dbReference type="RuleBase" id="RU363032"/>
    </source>
</evidence>
<feature type="transmembrane region" description="Helical" evidence="7">
    <location>
        <begin position="239"/>
        <end position="263"/>
    </location>
</feature>
<feature type="transmembrane region" description="Helical" evidence="7">
    <location>
        <begin position="91"/>
        <end position="110"/>
    </location>
</feature>
<evidence type="ECO:0000256" key="6">
    <source>
        <dbReference type="ARBA" id="ARBA00023136"/>
    </source>
</evidence>
<dbReference type="PANTHER" id="PTHR30151">
    <property type="entry name" value="ALKANE SULFONATE ABC TRANSPORTER-RELATED, MEMBRANE SUBUNIT"/>
    <property type="match status" value="1"/>
</dbReference>
<dbReference type="SUPFAM" id="SSF161098">
    <property type="entry name" value="MetI-like"/>
    <property type="match status" value="1"/>
</dbReference>
<sequence>MSETATRKVVIAPRMSDKDPARYARSQRLRSRILGIGTPVILLLAWQIAASVGAVDARFFPAPTTIFAEGTELVSNGQLATDLWATLRSLLIGYGLGFVAGLATGSILGLSQTARAALEPMLSAIYTIPKLAILPLLLLIFGLGELPKILLIALGVFFVIWVTVLEALEDIQPTYLEAAHIFEIRGWQRFRHVLIPAILPSLFTGIRLALANAVLIAVATEFVNGDSGIGYRIWHSWSLFQASQMYVGIVVVAFMGFLLTYFVKWLSSKLVPWAPRENKRSAT</sequence>
<dbReference type="Proteomes" id="UP001500784">
    <property type="component" value="Unassembled WGS sequence"/>
</dbReference>
<dbReference type="PANTHER" id="PTHR30151:SF38">
    <property type="entry name" value="ALIPHATIC SULFONATES TRANSPORT PERMEASE PROTEIN SSUC-RELATED"/>
    <property type="match status" value="1"/>
</dbReference>
<keyword evidence="4 7" id="KW-0812">Transmembrane</keyword>
<dbReference type="InterPro" id="IPR000515">
    <property type="entry name" value="MetI-like"/>
</dbReference>
<evidence type="ECO:0000256" key="3">
    <source>
        <dbReference type="ARBA" id="ARBA00022475"/>
    </source>
</evidence>
<accession>A0ABN2NZI7</accession>
<proteinExistence type="inferred from homology"/>
<organism evidence="9 10">
    <name type="scientific">Arthrobacter gandavensis</name>
    <dbReference type="NCBI Taxonomy" id="169960"/>
    <lineage>
        <taxon>Bacteria</taxon>
        <taxon>Bacillati</taxon>
        <taxon>Actinomycetota</taxon>
        <taxon>Actinomycetes</taxon>
        <taxon>Micrococcales</taxon>
        <taxon>Micrococcaceae</taxon>
        <taxon>Arthrobacter</taxon>
    </lineage>
</organism>
<name>A0ABN2NZI7_9MICC</name>
<gene>
    <name evidence="9" type="ORF">GCM10009688_07990</name>
</gene>